<dbReference type="EMBL" id="KN832508">
    <property type="protein sequence ID" value="KIN92661.1"/>
    <property type="molecule type" value="Genomic_DNA"/>
</dbReference>
<sequence>MCSFDSRTDFEDSVSACEAQHRSHGFRKPPTRDVIEEIILQSRRDRGIVSPSGTYVDDDIADYLPALTGYPHVDNASRIYYNWNPTRNSLREAASPLSYVYPIHIILDVQHALREISLMVMPRPIPILILSSADYDGSSRFIQGEDGGAAIVPSKKTTWDAVRRCDVDEFFRPLFRDPVTGLPRGNPDGKRKPWCSNVHRPIDRH</sequence>
<evidence type="ECO:0000313" key="2">
    <source>
        <dbReference type="EMBL" id="KIN92661.1"/>
    </source>
</evidence>
<organism evidence="2 3">
    <name type="scientific">Pisolithus tinctorius Marx 270</name>
    <dbReference type="NCBI Taxonomy" id="870435"/>
    <lineage>
        <taxon>Eukaryota</taxon>
        <taxon>Fungi</taxon>
        <taxon>Dikarya</taxon>
        <taxon>Basidiomycota</taxon>
        <taxon>Agaricomycotina</taxon>
        <taxon>Agaricomycetes</taxon>
        <taxon>Agaricomycetidae</taxon>
        <taxon>Boletales</taxon>
        <taxon>Sclerodermatineae</taxon>
        <taxon>Pisolithaceae</taxon>
        <taxon>Pisolithus</taxon>
    </lineage>
</organism>
<name>A0A0C3J4M0_PISTI</name>
<feature type="region of interest" description="Disordered" evidence="1">
    <location>
        <begin position="182"/>
        <end position="205"/>
    </location>
</feature>
<reference evidence="3" key="2">
    <citation type="submission" date="2015-01" db="EMBL/GenBank/DDBJ databases">
        <title>Evolutionary Origins and Diversification of the Mycorrhizal Mutualists.</title>
        <authorList>
            <consortium name="DOE Joint Genome Institute"/>
            <consortium name="Mycorrhizal Genomics Consortium"/>
            <person name="Kohler A."/>
            <person name="Kuo A."/>
            <person name="Nagy L.G."/>
            <person name="Floudas D."/>
            <person name="Copeland A."/>
            <person name="Barry K.W."/>
            <person name="Cichocki N."/>
            <person name="Veneault-Fourrey C."/>
            <person name="LaButti K."/>
            <person name="Lindquist E.A."/>
            <person name="Lipzen A."/>
            <person name="Lundell T."/>
            <person name="Morin E."/>
            <person name="Murat C."/>
            <person name="Riley R."/>
            <person name="Ohm R."/>
            <person name="Sun H."/>
            <person name="Tunlid A."/>
            <person name="Henrissat B."/>
            <person name="Grigoriev I.V."/>
            <person name="Hibbett D.S."/>
            <person name="Martin F."/>
        </authorList>
    </citation>
    <scope>NUCLEOTIDE SEQUENCE [LARGE SCALE GENOMIC DNA]</scope>
    <source>
        <strain evidence="3">Marx 270</strain>
    </source>
</reference>
<gene>
    <name evidence="2" type="ORF">M404DRAFT_774190</name>
</gene>
<dbReference type="InParanoid" id="A0A0C3J4M0"/>
<proteinExistence type="predicted"/>
<keyword evidence="3" id="KW-1185">Reference proteome</keyword>
<protein>
    <submittedName>
        <fullName evidence="2">Uncharacterized protein</fullName>
    </submittedName>
</protein>
<reference evidence="2 3" key="1">
    <citation type="submission" date="2014-04" db="EMBL/GenBank/DDBJ databases">
        <authorList>
            <consortium name="DOE Joint Genome Institute"/>
            <person name="Kuo A."/>
            <person name="Kohler A."/>
            <person name="Costa M.D."/>
            <person name="Nagy L.G."/>
            <person name="Floudas D."/>
            <person name="Copeland A."/>
            <person name="Barry K.W."/>
            <person name="Cichocki N."/>
            <person name="Veneault-Fourrey C."/>
            <person name="LaButti K."/>
            <person name="Lindquist E.A."/>
            <person name="Lipzen A."/>
            <person name="Lundell T."/>
            <person name="Morin E."/>
            <person name="Murat C."/>
            <person name="Sun H."/>
            <person name="Tunlid A."/>
            <person name="Henrissat B."/>
            <person name="Grigoriev I.V."/>
            <person name="Hibbett D.S."/>
            <person name="Martin F."/>
            <person name="Nordberg H.P."/>
            <person name="Cantor M.N."/>
            <person name="Hua S.X."/>
        </authorList>
    </citation>
    <scope>NUCLEOTIDE SEQUENCE [LARGE SCALE GENOMIC DNA]</scope>
    <source>
        <strain evidence="2 3">Marx 270</strain>
    </source>
</reference>
<dbReference type="Proteomes" id="UP000054217">
    <property type="component" value="Unassembled WGS sequence"/>
</dbReference>
<evidence type="ECO:0000313" key="3">
    <source>
        <dbReference type="Proteomes" id="UP000054217"/>
    </source>
</evidence>
<evidence type="ECO:0000256" key="1">
    <source>
        <dbReference type="SAM" id="MobiDB-lite"/>
    </source>
</evidence>
<dbReference type="AlphaFoldDB" id="A0A0C3J4M0"/>
<accession>A0A0C3J4M0</accession>
<dbReference type="HOGENOM" id="CLU_1337985_0_0_1"/>